<keyword evidence="4" id="KW-1185">Reference proteome</keyword>
<keyword evidence="1" id="KW-0479">Metal-binding</keyword>
<evidence type="ECO:0000313" key="4">
    <source>
        <dbReference type="Proteomes" id="UP000306544"/>
    </source>
</evidence>
<comment type="caution">
    <text evidence="3">The sequence shown here is derived from an EMBL/GenBank/DDBJ whole genome shotgun (WGS) entry which is preliminary data.</text>
</comment>
<dbReference type="PANTHER" id="PTHR11014">
    <property type="entry name" value="PEPTIDASE M20 FAMILY MEMBER"/>
    <property type="match status" value="1"/>
</dbReference>
<dbReference type="Gene3D" id="3.30.70.360">
    <property type="match status" value="1"/>
</dbReference>
<accession>A0A5R9AMQ9</accession>
<dbReference type="Proteomes" id="UP000306544">
    <property type="component" value="Unassembled WGS sequence"/>
</dbReference>
<dbReference type="NCBIfam" id="TIGR01891">
    <property type="entry name" value="amidohydrolases"/>
    <property type="match status" value="1"/>
</dbReference>
<feature type="binding site" evidence="1">
    <location>
        <position position="379"/>
    </location>
    <ligand>
        <name>Mn(2+)</name>
        <dbReference type="ChEBI" id="CHEBI:29035"/>
        <label>2</label>
    </ligand>
</feature>
<organism evidence="3 4">
    <name type="scientific">Nesterenkonia sphaerica</name>
    <dbReference type="NCBI Taxonomy" id="1804988"/>
    <lineage>
        <taxon>Bacteria</taxon>
        <taxon>Bacillati</taxon>
        <taxon>Actinomycetota</taxon>
        <taxon>Actinomycetes</taxon>
        <taxon>Micrococcales</taxon>
        <taxon>Micrococcaceae</taxon>
        <taxon>Nesterenkonia</taxon>
    </lineage>
</organism>
<evidence type="ECO:0000259" key="2">
    <source>
        <dbReference type="Pfam" id="PF07687"/>
    </source>
</evidence>
<name>A0A5R9AMQ9_9MICC</name>
<feature type="binding site" evidence="1">
    <location>
        <position position="175"/>
    </location>
    <ligand>
        <name>Mn(2+)</name>
        <dbReference type="ChEBI" id="CHEBI:29035"/>
        <label>2</label>
    </ligand>
</feature>
<feature type="binding site" evidence="1">
    <location>
        <position position="112"/>
    </location>
    <ligand>
        <name>Mn(2+)</name>
        <dbReference type="ChEBI" id="CHEBI:29035"/>
        <label>2</label>
    </ligand>
</feature>
<proteinExistence type="predicted"/>
<dbReference type="Pfam" id="PF01546">
    <property type="entry name" value="Peptidase_M20"/>
    <property type="match status" value="1"/>
</dbReference>
<dbReference type="EMBL" id="VAWA01000001">
    <property type="protein sequence ID" value="TLP80091.1"/>
    <property type="molecule type" value="Genomic_DNA"/>
</dbReference>
<feature type="binding site" evidence="1">
    <location>
        <position position="114"/>
    </location>
    <ligand>
        <name>Mn(2+)</name>
        <dbReference type="ChEBI" id="CHEBI:29035"/>
        <label>2</label>
    </ligand>
</feature>
<dbReference type="SUPFAM" id="SSF55031">
    <property type="entry name" value="Bacterial exopeptidase dimerisation domain"/>
    <property type="match status" value="1"/>
</dbReference>
<dbReference type="AlphaFoldDB" id="A0A5R9AMQ9"/>
<feature type="binding site" evidence="1">
    <location>
        <position position="148"/>
    </location>
    <ligand>
        <name>Mn(2+)</name>
        <dbReference type="ChEBI" id="CHEBI:29035"/>
        <label>2</label>
    </ligand>
</feature>
<dbReference type="OrthoDB" id="9777385at2"/>
<reference evidence="3 4" key="1">
    <citation type="submission" date="2019-05" db="EMBL/GenBank/DDBJ databases">
        <title>Nesterenkonia sp. GY239, isolated from the Southern Atlantic Ocean.</title>
        <authorList>
            <person name="Zhang G."/>
        </authorList>
    </citation>
    <scope>NUCLEOTIDE SEQUENCE [LARGE SCALE GENOMIC DNA]</scope>
    <source>
        <strain evidence="3 4">GY239</strain>
    </source>
</reference>
<dbReference type="InterPro" id="IPR036264">
    <property type="entry name" value="Bact_exopeptidase_dim_dom"/>
</dbReference>
<gene>
    <name evidence="3" type="ORF">FEF27_00930</name>
</gene>
<dbReference type="GO" id="GO:0016787">
    <property type="term" value="F:hydrolase activity"/>
    <property type="evidence" value="ECO:0007669"/>
    <property type="project" value="UniProtKB-KW"/>
</dbReference>
<dbReference type="InterPro" id="IPR017439">
    <property type="entry name" value="Amidohydrolase"/>
</dbReference>
<dbReference type="SUPFAM" id="SSF53187">
    <property type="entry name" value="Zn-dependent exopeptidases"/>
    <property type="match status" value="1"/>
</dbReference>
<keyword evidence="3" id="KW-0378">Hydrolase</keyword>
<dbReference type="PANTHER" id="PTHR11014:SF63">
    <property type="entry name" value="METALLOPEPTIDASE, PUTATIVE (AFU_ORTHOLOGUE AFUA_6G09600)-RELATED"/>
    <property type="match status" value="1"/>
</dbReference>
<dbReference type="PIRSF" id="PIRSF005962">
    <property type="entry name" value="Pept_M20D_amidohydro"/>
    <property type="match status" value="1"/>
</dbReference>
<evidence type="ECO:0000256" key="1">
    <source>
        <dbReference type="PIRSR" id="PIRSR005962-1"/>
    </source>
</evidence>
<keyword evidence="1" id="KW-0464">Manganese</keyword>
<protein>
    <submittedName>
        <fullName evidence="3">Amidohydrolase</fullName>
    </submittedName>
</protein>
<dbReference type="Gene3D" id="3.40.630.10">
    <property type="entry name" value="Zn peptidases"/>
    <property type="match status" value="1"/>
</dbReference>
<feature type="domain" description="Peptidase M20 dimerisation" evidence="2">
    <location>
        <begin position="197"/>
        <end position="291"/>
    </location>
</feature>
<dbReference type="InterPro" id="IPR011650">
    <property type="entry name" value="Peptidase_M20_dimer"/>
</dbReference>
<dbReference type="Pfam" id="PF07687">
    <property type="entry name" value="M20_dimer"/>
    <property type="match status" value="1"/>
</dbReference>
<sequence length="409" mass="44324">MLTTMSPIRLDSAEQERLRESYRHLHRHPELSMQEHRTADYIGAELDSVGIPNFRCGGTGVVGVLRNGEGPTVAFRADTDGLPIQEETGLDYASAARGELPDGTEVPVMHGCGHDVHVACLLSAARVMVQRSSTWSGTLLLIFQPGEETAAGAQAMVDDGLWSKVPAPDLVLGQHVMPIPAGEIRWISGNAMALADSWKVTLRGRQAHGSQPHDAIDPIVLGAHMITRLQSVVAREIDARRAAVVTVGTFHAGLKENIIPDRAEFTLNIRTLDQQTRHQVLAAVRRTLMAEATASAAPEPEIEELYTFPLLVNDHTWTHSMVKAMKTEFGDQQVVESEPLMGSEDFGTLPQSAQAPGVFWYFGGHDAATLEQPAVPKNHSPHFAPAEQPTLETGARAALAALYRGFNGV</sequence>
<dbReference type="InterPro" id="IPR002933">
    <property type="entry name" value="Peptidase_M20"/>
</dbReference>
<evidence type="ECO:0000313" key="3">
    <source>
        <dbReference type="EMBL" id="TLP80091.1"/>
    </source>
</evidence>
<comment type="cofactor">
    <cofactor evidence="1">
        <name>Mn(2+)</name>
        <dbReference type="ChEBI" id="CHEBI:29035"/>
    </cofactor>
    <text evidence="1">The Mn(2+) ion enhances activity.</text>
</comment>
<dbReference type="GO" id="GO:0046872">
    <property type="term" value="F:metal ion binding"/>
    <property type="evidence" value="ECO:0007669"/>
    <property type="project" value="UniProtKB-KW"/>
</dbReference>